<protein>
    <submittedName>
        <fullName evidence="1">Uncharacterized protein</fullName>
    </submittedName>
</protein>
<dbReference type="RefSeq" id="WP_156859805.1">
    <property type="nucleotide sequence ID" value="NZ_WOWR01000064.1"/>
</dbReference>
<proteinExistence type="predicted"/>
<organism evidence="1 2">
    <name type="scientific">Pseudomonas putida</name>
    <name type="common">Arthrobacter siderocapsulatus</name>
    <dbReference type="NCBI Taxonomy" id="303"/>
    <lineage>
        <taxon>Bacteria</taxon>
        <taxon>Pseudomonadati</taxon>
        <taxon>Pseudomonadota</taxon>
        <taxon>Gammaproteobacteria</taxon>
        <taxon>Pseudomonadales</taxon>
        <taxon>Pseudomonadaceae</taxon>
        <taxon>Pseudomonas</taxon>
    </lineage>
</organism>
<dbReference type="Proteomes" id="UP000442695">
    <property type="component" value="Unassembled WGS sequence"/>
</dbReference>
<dbReference type="EMBL" id="WOWR01000064">
    <property type="protein sequence ID" value="KAF0251284.1"/>
    <property type="molecule type" value="Genomic_DNA"/>
</dbReference>
<dbReference type="AlphaFoldDB" id="A0A7V8J170"/>
<gene>
    <name evidence="1" type="ORF">GN299_29360</name>
</gene>
<evidence type="ECO:0000313" key="1">
    <source>
        <dbReference type="EMBL" id="KAF0251284.1"/>
    </source>
</evidence>
<sequence length="337" mass="36462">MNESACISDLSLYELDRYQWLVEHNGSMDGFTTRHGSLLQTELAGVEEIRAHQVIPDPVRALVLSNENRLALGQLLNASDDTATLVTDRDVKVAASFVGGLFQVVLDEVRVLRAPAHVMKPSVLGAVYSNGASRHLIVIPEQSFDPMGVLVRQFAIAAHYTLRRGKSGIAAMMSDDLTEAMVGQFALLRFATQHPDKCQLMRHLQMLVAGEIAKGLSRTPEMPLGFLASDLGEQLMKAHGTGMFKAIVTDLYESASNGLAIWFGSTNFNGTALALALDDEVGMTKFMALDAGDRTLGDKLEEGFGIGREDAALGWLQDAFNKRLAKLAQASSIKAGV</sequence>
<reference evidence="1 2" key="1">
    <citation type="submission" date="2019-12" db="EMBL/GenBank/DDBJ databases">
        <authorList>
            <person name="Woiski C."/>
        </authorList>
    </citation>
    <scope>NUCLEOTIDE SEQUENCE [LARGE SCALE GENOMIC DNA]</scope>
    <source>
        <strain evidence="1 2">BOE100</strain>
    </source>
</reference>
<evidence type="ECO:0000313" key="2">
    <source>
        <dbReference type="Proteomes" id="UP000442695"/>
    </source>
</evidence>
<name>A0A7V8J170_PSEPU</name>
<comment type="caution">
    <text evidence="1">The sequence shown here is derived from an EMBL/GenBank/DDBJ whole genome shotgun (WGS) entry which is preliminary data.</text>
</comment>
<accession>A0A7V8J170</accession>